<dbReference type="Pfam" id="PF06580">
    <property type="entry name" value="His_kinase"/>
    <property type="match status" value="1"/>
</dbReference>
<dbReference type="GO" id="GO:0016020">
    <property type="term" value="C:membrane"/>
    <property type="evidence" value="ECO:0007669"/>
    <property type="project" value="UniProtKB-SubCell"/>
</dbReference>
<keyword evidence="3" id="KW-0808">Transferase</keyword>
<dbReference type="EMBL" id="JAAITX010000008">
    <property type="protein sequence ID" value="NVH59146.1"/>
    <property type="molecule type" value="Genomic_DNA"/>
</dbReference>
<accession>A0A850HMH1</accession>
<keyword evidence="4 7" id="KW-0418">Kinase</keyword>
<dbReference type="EMBL" id="JAAIUO010000008">
    <property type="protein sequence ID" value="NSK15373.1"/>
    <property type="molecule type" value="Genomic_DNA"/>
</dbReference>
<keyword evidence="2" id="KW-0597">Phosphoprotein</keyword>
<dbReference type="PANTHER" id="PTHR34220:SF7">
    <property type="entry name" value="SENSOR HISTIDINE KINASE YPDA"/>
    <property type="match status" value="1"/>
</dbReference>
<gene>
    <name evidence="7" type="ORF">G5A66_10950</name>
    <name evidence="6" type="ORF">G5A75_10975</name>
</gene>
<keyword evidence="8" id="KW-1185">Reference proteome</keyword>
<evidence type="ECO:0000256" key="1">
    <source>
        <dbReference type="ARBA" id="ARBA00004370"/>
    </source>
</evidence>
<evidence type="ECO:0000259" key="5">
    <source>
        <dbReference type="PROSITE" id="PS50885"/>
    </source>
</evidence>
<dbReference type="AlphaFoldDB" id="A0A850HMH1"/>
<protein>
    <submittedName>
        <fullName evidence="7">Sensor histidine kinase</fullName>
    </submittedName>
</protein>
<dbReference type="Proteomes" id="UP000701680">
    <property type="component" value="Unassembled WGS sequence"/>
</dbReference>
<sequence length="470" mass="54066">MLFALVYSIHSMISATATYSDITKSITYANDRLNFKESMDYSTYLAVVQKEEFEDLGDGEIMVNGVATVNPYEAIEDLRSGCRELSDMTAVDMNQNQIRRISNTLNVLELNLETLEDMIQGSGVYEENMQYLEDNIYMLTTIIDEGIREYIRVETAWLQQISILQEKRNIRLFLLCLLIVAEAVYLVVVLTRRAVESITKPIQNLCDQIGKVGEGDFTARAGNADIREIQVLSDSFNEMTGEIRMLIDNIKDKEKNLHLVETRLLQEQINPHFLYNTLDSIVWLAEDDRSEDVIAMVTDLSNFFRTTLAAGKDFMTVREERSHIESYLKIQGFRYQDIMEYEIDMEKEISECMIPKLLLQPLVENALYHGVKKKRGKSLIRVWGYREGDCLVFKVVDNGKGMTKETLQELRNNIEKPIDQRGSDSFGLANVNQRIKYYYGKEYGLDIESEENIGTEATIMIPSKKNTNFS</sequence>
<reference evidence="8 9" key="1">
    <citation type="journal article" date="2020" name="Cell Host Microbe">
        <title>Functional and Genomic Variation between Human-Derived Isolates of Lachnospiraceae Reveals Inter- and Intra-Species Diversity.</title>
        <authorList>
            <person name="Sorbara M.T."/>
            <person name="Littmann E.R."/>
            <person name="Fontana E."/>
            <person name="Moody T.U."/>
            <person name="Kohout C.E."/>
            <person name="Gjonbalaj M."/>
            <person name="Eaton V."/>
            <person name="Seok R."/>
            <person name="Leiner I.M."/>
            <person name="Pamer E.G."/>
        </authorList>
    </citation>
    <scope>NUCLEOTIDE SEQUENCE [LARGE SCALE GENOMIC DNA]</scope>
    <source>
        <strain evidence="7 8">MSK.17.11</strain>
        <strain evidence="6 9">MSK.17.38</strain>
    </source>
</reference>
<name>A0A850HMH1_9FIRM</name>
<dbReference type="CDD" id="cd06225">
    <property type="entry name" value="HAMP"/>
    <property type="match status" value="1"/>
</dbReference>
<dbReference type="SMART" id="SM00304">
    <property type="entry name" value="HAMP"/>
    <property type="match status" value="1"/>
</dbReference>
<evidence type="ECO:0000313" key="9">
    <source>
        <dbReference type="Proteomes" id="UP000701680"/>
    </source>
</evidence>
<dbReference type="InterPro" id="IPR010559">
    <property type="entry name" value="Sig_transdc_His_kin_internal"/>
</dbReference>
<dbReference type="InterPro" id="IPR050640">
    <property type="entry name" value="Bact_2-comp_sensor_kinase"/>
</dbReference>
<dbReference type="InterPro" id="IPR036890">
    <property type="entry name" value="HATPase_C_sf"/>
</dbReference>
<evidence type="ECO:0000256" key="4">
    <source>
        <dbReference type="ARBA" id="ARBA00022777"/>
    </source>
</evidence>
<dbReference type="InterPro" id="IPR003594">
    <property type="entry name" value="HATPase_dom"/>
</dbReference>
<feature type="domain" description="HAMP" evidence="5">
    <location>
        <begin position="196"/>
        <end position="248"/>
    </location>
</feature>
<dbReference type="SUPFAM" id="SSF158472">
    <property type="entry name" value="HAMP domain-like"/>
    <property type="match status" value="1"/>
</dbReference>
<dbReference type="GO" id="GO:0000155">
    <property type="term" value="F:phosphorelay sensor kinase activity"/>
    <property type="evidence" value="ECO:0007669"/>
    <property type="project" value="InterPro"/>
</dbReference>
<reference evidence="7" key="2">
    <citation type="submission" date="2020-02" db="EMBL/GenBank/DDBJ databases">
        <authorList>
            <person name="Littmann E."/>
            <person name="Sorbara M."/>
        </authorList>
    </citation>
    <scope>NUCLEOTIDE SEQUENCE</scope>
    <source>
        <strain evidence="7">MSK.17.11</strain>
        <strain evidence="6">MSK.17.38</strain>
    </source>
</reference>
<dbReference type="Pfam" id="PF00672">
    <property type="entry name" value="HAMP"/>
    <property type="match status" value="1"/>
</dbReference>
<dbReference type="Proteomes" id="UP000528555">
    <property type="component" value="Unassembled WGS sequence"/>
</dbReference>
<evidence type="ECO:0000256" key="2">
    <source>
        <dbReference type="ARBA" id="ARBA00022553"/>
    </source>
</evidence>
<organism evidence="7 8">
    <name type="scientific">Dorea phocaeensis</name>
    <dbReference type="NCBI Taxonomy" id="2040291"/>
    <lineage>
        <taxon>Bacteria</taxon>
        <taxon>Bacillati</taxon>
        <taxon>Bacillota</taxon>
        <taxon>Clostridia</taxon>
        <taxon>Lachnospirales</taxon>
        <taxon>Lachnospiraceae</taxon>
        <taxon>Dorea</taxon>
    </lineage>
</organism>
<evidence type="ECO:0000256" key="3">
    <source>
        <dbReference type="ARBA" id="ARBA00022679"/>
    </source>
</evidence>
<dbReference type="PANTHER" id="PTHR34220">
    <property type="entry name" value="SENSOR HISTIDINE KINASE YPDA"/>
    <property type="match status" value="1"/>
</dbReference>
<comment type="subcellular location">
    <subcellularLocation>
        <location evidence="1">Membrane</location>
    </subcellularLocation>
</comment>
<proteinExistence type="predicted"/>
<evidence type="ECO:0000313" key="7">
    <source>
        <dbReference type="EMBL" id="NVH59146.1"/>
    </source>
</evidence>
<dbReference type="Gene3D" id="3.30.565.10">
    <property type="entry name" value="Histidine kinase-like ATPase, C-terminal domain"/>
    <property type="match status" value="1"/>
</dbReference>
<dbReference type="PROSITE" id="PS50885">
    <property type="entry name" value="HAMP"/>
    <property type="match status" value="1"/>
</dbReference>
<dbReference type="SUPFAM" id="SSF55874">
    <property type="entry name" value="ATPase domain of HSP90 chaperone/DNA topoisomerase II/histidine kinase"/>
    <property type="match status" value="1"/>
</dbReference>
<comment type="caution">
    <text evidence="7">The sequence shown here is derived from an EMBL/GenBank/DDBJ whole genome shotgun (WGS) entry which is preliminary data.</text>
</comment>
<dbReference type="InterPro" id="IPR003660">
    <property type="entry name" value="HAMP_dom"/>
</dbReference>
<evidence type="ECO:0000313" key="6">
    <source>
        <dbReference type="EMBL" id="NSK15373.1"/>
    </source>
</evidence>
<dbReference type="Pfam" id="PF02518">
    <property type="entry name" value="HATPase_c"/>
    <property type="match status" value="1"/>
</dbReference>
<dbReference type="Gene3D" id="6.10.340.10">
    <property type="match status" value="1"/>
</dbReference>
<evidence type="ECO:0000313" key="8">
    <source>
        <dbReference type="Proteomes" id="UP000528555"/>
    </source>
</evidence>